<evidence type="ECO:0000313" key="2">
    <source>
        <dbReference type="Proteomes" id="UP000604730"/>
    </source>
</evidence>
<dbReference type="RefSeq" id="WP_208429948.1">
    <property type="nucleotide sequence ID" value="NZ_JAEPRJ010000001.1"/>
</dbReference>
<dbReference type="InterPro" id="IPR032675">
    <property type="entry name" value="LRR_dom_sf"/>
</dbReference>
<dbReference type="Proteomes" id="UP000604730">
    <property type="component" value="Unassembled WGS sequence"/>
</dbReference>
<comment type="caution">
    <text evidence="1">The sequence shown here is derived from an EMBL/GenBank/DDBJ whole genome shotgun (WGS) entry which is preliminary data.</text>
</comment>
<evidence type="ECO:0000313" key="1">
    <source>
        <dbReference type="EMBL" id="MBK5898535.1"/>
    </source>
</evidence>
<dbReference type="EMBL" id="JAEPRJ010000001">
    <property type="protein sequence ID" value="MBK5898535.1"/>
    <property type="molecule type" value="Genomic_DNA"/>
</dbReference>
<organism evidence="1 2">
    <name type="scientific">Catonella massiliensis</name>
    <dbReference type="NCBI Taxonomy" id="2799636"/>
    <lineage>
        <taxon>Bacteria</taxon>
        <taxon>Bacillati</taxon>
        <taxon>Bacillota</taxon>
        <taxon>Clostridia</taxon>
        <taxon>Lachnospirales</taxon>
        <taxon>Lachnospiraceae</taxon>
        <taxon>Catonella</taxon>
    </lineage>
</organism>
<accession>A0ABS1J307</accession>
<dbReference type="SUPFAM" id="SSF52058">
    <property type="entry name" value="L domain-like"/>
    <property type="match status" value="1"/>
</dbReference>
<evidence type="ECO:0008006" key="3">
    <source>
        <dbReference type="Google" id="ProtNLM"/>
    </source>
</evidence>
<reference evidence="1 2" key="1">
    <citation type="submission" date="2021-01" db="EMBL/GenBank/DDBJ databases">
        <title>Isolation and description of Catonella massiliensis sp. nov., a novel Catonella species, isolated from a stable periodontitis subject.</title>
        <authorList>
            <person name="Antezack A."/>
            <person name="Boxberger M."/>
            <person name="La Scola B."/>
            <person name="Monnet-Corti V."/>
        </authorList>
    </citation>
    <scope>NUCLEOTIDE SEQUENCE [LARGE SCALE GENOMIC DNA]</scope>
    <source>
        <strain evidence="1 2">Marseille-Q4567</strain>
    </source>
</reference>
<sequence>MGVSFSEDRIDFRGKLTTGEIKQIVRNGGADTLQTDTLPLDISTLQRLNEEYFAKYPHTELRIYTYGSCDLSLLKVMDKVRKLSVEASSGILGIDAIYQLPALKHLCVETPKIEDKDFLVKIPVSLESLDLDIAAKSFDLKPLTRFTELKVLGLHKCKKNIEAISELKQLQSLKLHGITPDSYSFVNELPRLKNLAISGGNTGDLSELYGNKTITGLYLFHLPKMNDLDILANLPNLEAAEVCQLANVSKLPDLCKSKLQHLCLENMKNLLDFKPLQFAPALKTAAETVCPAAITADTILPVMLNLKTKQCAFFTSSSNKNKEFEKLASKYDKKYEANTHIVRQIIFPDGRM</sequence>
<name>A0ABS1J307_9FIRM</name>
<proteinExistence type="predicted"/>
<protein>
    <recommendedName>
        <fullName evidence="3">Leucine-rich repeat domain-containing protein</fullName>
    </recommendedName>
</protein>
<gene>
    <name evidence="1" type="ORF">JJN12_12205</name>
</gene>
<dbReference type="Gene3D" id="3.80.10.10">
    <property type="entry name" value="Ribonuclease Inhibitor"/>
    <property type="match status" value="1"/>
</dbReference>
<keyword evidence="2" id="KW-1185">Reference proteome</keyword>